<evidence type="ECO:0000313" key="2">
    <source>
        <dbReference type="Proteomes" id="UP001224418"/>
    </source>
</evidence>
<dbReference type="EMBL" id="JAUSWN010000016">
    <property type="protein sequence ID" value="MDQ0480231.1"/>
    <property type="molecule type" value="Genomic_DNA"/>
</dbReference>
<proteinExistence type="predicted"/>
<dbReference type="Proteomes" id="UP001224418">
    <property type="component" value="Unassembled WGS sequence"/>
</dbReference>
<evidence type="ECO:0000313" key="1">
    <source>
        <dbReference type="EMBL" id="MDQ0480231.1"/>
    </source>
</evidence>
<keyword evidence="2" id="KW-1185">Reference proteome</keyword>
<gene>
    <name evidence="1" type="ORF">QOZ93_001979</name>
</gene>
<comment type="caution">
    <text evidence="1">The sequence shown here is derived from an EMBL/GenBank/DDBJ whole genome shotgun (WGS) entry which is preliminary data.</text>
</comment>
<name>A0ABU0JT04_HATLI</name>
<accession>A0ABU0JT04</accession>
<sequence>MIKHIKDLRRKLQLPASLKEFQISQDEFTNNLDTISKESV</sequence>
<protein>
    <submittedName>
        <fullName evidence="1">Alcohol dehydrogenase class IV</fullName>
    </submittedName>
</protein>
<reference evidence="1 2" key="1">
    <citation type="submission" date="2023-07" db="EMBL/GenBank/DDBJ databases">
        <title>Genomic Encyclopedia of Type Strains, Phase IV (KMG-IV): sequencing the most valuable type-strain genomes for metagenomic binning, comparative biology and taxonomic classification.</title>
        <authorList>
            <person name="Goeker M."/>
        </authorList>
    </citation>
    <scope>NUCLEOTIDE SEQUENCE [LARGE SCALE GENOMIC DNA]</scope>
    <source>
        <strain evidence="1 2">DSM 1400</strain>
    </source>
</reference>
<organism evidence="1 2">
    <name type="scientific">Hathewaya limosa</name>
    <name type="common">Clostridium limosum</name>
    <dbReference type="NCBI Taxonomy" id="1536"/>
    <lineage>
        <taxon>Bacteria</taxon>
        <taxon>Bacillati</taxon>
        <taxon>Bacillota</taxon>
        <taxon>Clostridia</taxon>
        <taxon>Eubacteriales</taxon>
        <taxon>Clostridiaceae</taxon>
        <taxon>Hathewaya</taxon>
    </lineage>
</organism>
<dbReference type="RefSeq" id="WP_307356109.1">
    <property type="nucleotide sequence ID" value="NZ_BAAACJ010000055.1"/>
</dbReference>